<dbReference type="RefSeq" id="WP_137423451.1">
    <property type="nucleotide sequence ID" value="NZ_CP040098.1"/>
</dbReference>
<dbReference type="Gene3D" id="1.10.3210.10">
    <property type="entry name" value="Hypothetical protein af1432"/>
    <property type="match status" value="1"/>
</dbReference>
<dbReference type="CDD" id="cd00077">
    <property type="entry name" value="HDc"/>
    <property type="match status" value="1"/>
</dbReference>
<organism evidence="3 4">
    <name type="scientific">Desulfoglaeba alkanexedens ALDC</name>
    <dbReference type="NCBI Taxonomy" id="980445"/>
    <lineage>
        <taxon>Bacteria</taxon>
        <taxon>Pseudomonadati</taxon>
        <taxon>Thermodesulfobacteriota</taxon>
        <taxon>Syntrophobacteria</taxon>
        <taxon>Syntrophobacterales</taxon>
        <taxon>Syntrophobacteraceae</taxon>
        <taxon>Desulfoglaeba</taxon>
    </lineage>
</organism>
<dbReference type="Proteomes" id="UP000298602">
    <property type="component" value="Chromosome"/>
</dbReference>
<name>A0A4P8L152_9BACT</name>
<dbReference type="SUPFAM" id="SSF52172">
    <property type="entry name" value="CheY-like"/>
    <property type="match status" value="1"/>
</dbReference>
<dbReference type="InterPro" id="IPR011006">
    <property type="entry name" value="CheY-like_superfamily"/>
</dbReference>
<dbReference type="InterPro" id="IPR001789">
    <property type="entry name" value="Sig_transdc_resp-reg_receiver"/>
</dbReference>
<dbReference type="AlphaFoldDB" id="A0A4P8L152"/>
<dbReference type="CDD" id="cd17569">
    <property type="entry name" value="REC_HupR-like"/>
    <property type="match status" value="1"/>
</dbReference>
<dbReference type="GO" id="GO:0000160">
    <property type="term" value="P:phosphorelay signal transduction system"/>
    <property type="evidence" value="ECO:0007669"/>
    <property type="project" value="InterPro"/>
</dbReference>
<dbReference type="SMART" id="SM00448">
    <property type="entry name" value="REC"/>
    <property type="match status" value="1"/>
</dbReference>
<gene>
    <name evidence="3" type="ORF">FDQ92_04385</name>
</gene>
<dbReference type="InterPro" id="IPR003607">
    <property type="entry name" value="HD/PDEase_dom"/>
</dbReference>
<evidence type="ECO:0000313" key="3">
    <source>
        <dbReference type="EMBL" id="QCQ21480.1"/>
    </source>
</evidence>
<keyword evidence="1" id="KW-0597">Phosphoprotein</keyword>
<dbReference type="Gene3D" id="3.40.50.2300">
    <property type="match status" value="1"/>
</dbReference>
<reference evidence="3 4" key="2">
    <citation type="submission" date="2019-05" db="EMBL/GenBank/DDBJ databases">
        <authorList>
            <person name="Suflita J.M."/>
            <person name="Marks C.R."/>
        </authorList>
    </citation>
    <scope>NUCLEOTIDE SEQUENCE [LARGE SCALE GENOMIC DNA]</scope>
    <source>
        <strain evidence="3 4">ALDC</strain>
    </source>
</reference>
<dbReference type="InterPro" id="IPR052020">
    <property type="entry name" value="Cyclic_di-GMP/3'3'-cGAMP_PDE"/>
</dbReference>
<evidence type="ECO:0000313" key="4">
    <source>
        <dbReference type="Proteomes" id="UP000298602"/>
    </source>
</evidence>
<dbReference type="KEGG" id="dax:FDQ92_04385"/>
<dbReference type="PROSITE" id="PS50110">
    <property type="entry name" value="RESPONSE_REGULATORY"/>
    <property type="match status" value="1"/>
</dbReference>
<dbReference type="Pfam" id="PF00072">
    <property type="entry name" value="Response_reg"/>
    <property type="match status" value="1"/>
</dbReference>
<dbReference type="OrthoDB" id="9802066at2"/>
<keyword evidence="4" id="KW-1185">Reference proteome</keyword>
<accession>A0A4P8L152</accession>
<feature type="modified residue" description="4-aspartylphosphate" evidence="1">
    <location>
        <position position="53"/>
    </location>
</feature>
<dbReference type="PANTHER" id="PTHR45228">
    <property type="entry name" value="CYCLIC DI-GMP PHOSPHODIESTERASE TM_0186-RELATED"/>
    <property type="match status" value="1"/>
</dbReference>
<sequence length="384" mass="42592">MKDRVLFVDDESNVLEAFKRQFRKLFDMEVAPSGKEGLQRIAGGNGFAVIVSDFKMPVMDGVQFLSRAKEIAPESVRIMLTGYADVKTAIEAVNSGHIFRFLTKPCPPELLAQAIAAGVKQYRLIHAEKELLEQTLKGAVKVLTEVLALTNQEAFGRSTRVTRYVKKIAARLKSSNTWKLETAAMLSQIGCITLPEEILQKFCRGEALSVDEEAVYRMHPAVAADLLEKIPRMSEVAEIVACQENRFDGAGKAPVPRKGEEIPLGARILKVALDFDILETAGRSQRDALQEIKGRNGVYDPAVVAALEDVIRMDSGYARRSCKLTELKENMIFAADVRAMDGRLLITSGNVATRPLLQRLNNFSQTMKIRQPVEVLVPVGDWVF</sequence>
<reference evidence="3 4" key="1">
    <citation type="submission" date="2019-05" db="EMBL/GenBank/DDBJ databases">
        <title>The Complete Genome Sequence of the n-alkane-degrading Desulfoglaeba alkanexedens ALDC reveals multiple alkylsuccinate synthase gene clusters.</title>
        <authorList>
            <person name="Callaghan A.V."/>
            <person name="Davidova I.A."/>
            <person name="Duncan K.E."/>
            <person name="Morris B."/>
            <person name="McInerney M.J."/>
        </authorList>
    </citation>
    <scope>NUCLEOTIDE SEQUENCE [LARGE SCALE GENOMIC DNA]</scope>
    <source>
        <strain evidence="3 4">ALDC</strain>
    </source>
</reference>
<dbReference type="Pfam" id="PF13487">
    <property type="entry name" value="HD_5"/>
    <property type="match status" value="1"/>
</dbReference>
<dbReference type="PANTHER" id="PTHR45228:SF8">
    <property type="entry name" value="TWO-COMPONENT RESPONSE REGULATOR-RELATED"/>
    <property type="match status" value="1"/>
</dbReference>
<feature type="domain" description="Response regulatory" evidence="2">
    <location>
        <begin position="4"/>
        <end position="119"/>
    </location>
</feature>
<evidence type="ECO:0000256" key="1">
    <source>
        <dbReference type="PROSITE-ProRule" id="PRU00169"/>
    </source>
</evidence>
<dbReference type="EMBL" id="CP040098">
    <property type="protein sequence ID" value="QCQ21480.1"/>
    <property type="molecule type" value="Genomic_DNA"/>
</dbReference>
<protein>
    <submittedName>
        <fullName evidence="3">Response regulator</fullName>
    </submittedName>
</protein>
<evidence type="ECO:0000259" key="2">
    <source>
        <dbReference type="PROSITE" id="PS50110"/>
    </source>
</evidence>
<proteinExistence type="predicted"/>